<keyword evidence="2 4" id="KW-0472">Membrane</keyword>
<dbReference type="Proteomes" id="UP000291981">
    <property type="component" value="Unassembled WGS sequence"/>
</dbReference>
<dbReference type="Gene3D" id="3.30.1330.60">
    <property type="entry name" value="OmpA-like domain"/>
    <property type="match status" value="1"/>
</dbReference>
<comment type="subcellular location">
    <subcellularLocation>
        <location evidence="1">Cell outer membrane</location>
    </subcellularLocation>
</comment>
<evidence type="ECO:0000313" key="7">
    <source>
        <dbReference type="Proteomes" id="UP000291981"/>
    </source>
</evidence>
<dbReference type="InterPro" id="IPR006664">
    <property type="entry name" value="OMP_bac"/>
</dbReference>
<comment type="caution">
    <text evidence="6">The sequence shown here is derived from an EMBL/GenBank/DDBJ whole genome shotgun (WGS) entry which is preliminary data.</text>
</comment>
<gene>
    <name evidence="6" type="ORF">EW142_11045</name>
</gene>
<dbReference type="PRINTS" id="PR01021">
    <property type="entry name" value="OMPADOMAIN"/>
</dbReference>
<dbReference type="InterPro" id="IPR050330">
    <property type="entry name" value="Bact_OuterMem_StrucFunc"/>
</dbReference>
<evidence type="ECO:0000256" key="3">
    <source>
        <dbReference type="ARBA" id="ARBA00023237"/>
    </source>
</evidence>
<dbReference type="CDD" id="cd15482">
    <property type="entry name" value="Sialidase_non-viral"/>
    <property type="match status" value="1"/>
</dbReference>
<evidence type="ECO:0000256" key="4">
    <source>
        <dbReference type="PROSITE-ProRule" id="PRU00473"/>
    </source>
</evidence>
<dbReference type="Pfam" id="PF00691">
    <property type="entry name" value="OmpA"/>
    <property type="match status" value="1"/>
</dbReference>
<dbReference type="OrthoDB" id="9809364at2"/>
<dbReference type="Gene3D" id="2.120.10.30">
    <property type="entry name" value="TolB, C-terminal domain"/>
    <property type="match status" value="1"/>
</dbReference>
<dbReference type="CDD" id="cd07185">
    <property type="entry name" value="OmpA_C-like"/>
    <property type="match status" value="1"/>
</dbReference>
<evidence type="ECO:0000313" key="6">
    <source>
        <dbReference type="EMBL" id="TAI47212.1"/>
    </source>
</evidence>
<dbReference type="InterPro" id="IPR011990">
    <property type="entry name" value="TPR-like_helical_dom_sf"/>
</dbReference>
<protein>
    <submittedName>
        <fullName evidence="6">Flagellar motor protein MotB</fullName>
    </submittedName>
</protein>
<dbReference type="InterPro" id="IPR011659">
    <property type="entry name" value="WD40"/>
</dbReference>
<dbReference type="Gene3D" id="1.25.40.10">
    <property type="entry name" value="Tetratricopeptide repeat domain"/>
    <property type="match status" value="1"/>
</dbReference>
<keyword evidence="6" id="KW-0969">Cilium</keyword>
<keyword evidence="3" id="KW-0998">Cell outer membrane</keyword>
<dbReference type="EMBL" id="SGIU01000002">
    <property type="protein sequence ID" value="TAI47212.1"/>
    <property type="molecule type" value="Genomic_DNA"/>
</dbReference>
<dbReference type="PROSITE" id="PS51123">
    <property type="entry name" value="OMPA_2"/>
    <property type="match status" value="1"/>
</dbReference>
<proteinExistence type="predicted"/>
<evidence type="ECO:0000259" key="5">
    <source>
        <dbReference type="PROSITE" id="PS51123"/>
    </source>
</evidence>
<feature type="domain" description="OmpA-like" evidence="5">
    <location>
        <begin position="566"/>
        <end position="689"/>
    </location>
</feature>
<evidence type="ECO:0000256" key="1">
    <source>
        <dbReference type="ARBA" id="ARBA00004442"/>
    </source>
</evidence>
<keyword evidence="6" id="KW-0966">Cell projection</keyword>
<dbReference type="InterPro" id="IPR011042">
    <property type="entry name" value="6-blade_b-propeller_TolB-like"/>
</dbReference>
<accession>A0A4Q8QA86</accession>
<dbReference type="InterPro" id="IPR036737">
    <property type="entry name" value="OmpA-like_sf"/>
</dbReference>
<dbReference type="InterPro" id="IPR013783">
    <property type="entry name" value="Ig-like_fold"/>
</dbReference>
<dbReference type="Gene3D" id="2.60.40.10">
    <property type="entry name" value="Immunoglobulins"/>
    <property type="match status" value="1"/>
</dbReference>
<dbReference type="Pfam" id="PF07676">
    <property type="entry name" value="PD40"/>
    <property type="match status" value="1"/>
</dbReference>
<reference evidence="6 7" key="1">
    <citation type="submission" date="2019-02" db="EMBL/GenBank/DDBJ databases">
        <title>Draft genome sequence of Muricauda sp. 176CP4-71.</title>
        <authorList>
            <person name="Park J.-S."/>
        </authorList>
    </citation>
    <scope>NUCLEOTIDE SEQUENCE [LARGE SCALE GENOMIC DNA]</scope>
    <source>
        <strain evidence="6 7">176CP4-71</strain>
    </source>
</reference>
<evidence type="ECO:0000256" key="2">
    <source>
        <dbReference type="ARBA" id="ARBA00023136"/>
    </source>
</evidence>
<dbReference type="SUPFAM" id="SSF49464">
    <property type="entry name" value="Carboxypeptidase regulatory domain-like"/>
    <property type="match status" value="1"/>
</dbReference>
<dbReference type="AlphaFoldDB" id="A0A4Q8QA86"/>
<dbReference type="GO" id="GO:0009279">
    <property type="term" value="C:cell outer membrane"/>
    <property type="evidence" value="ECO:0007669"/>
    <property type="project" value="UniProtKB-SubCell"/>
</dbReference>
<dbReference type="InterPro" id="IPR008969">
    <property type="entry name" value="CarboxyPept-like_regulatory"/>
</dbReference>
<dbReference type="SUPFAM" id="SSF103088">
    <property type="entry name" value="OmpA-like"/>
    <property type="match status" value="1"/>
</dbReference>
<sequence length="689" mass="78218">MPMTLPHRTLQTIQVGRMKSSCDTSSRPLKKDLNHLDFIRMKVVKIVLFVICAFNLNGLEAQLKYNDADTNFDNLLYKRAAKQYESLTKKGDDSQHVLQRLGDCYFFNTDMENAVKWYGLLFSKYENVLTPEYTFRYVHALKGVGNYRLAKAIMKIYTQKLDASQFTVEQLGDNDEKLDELLNRQPQFYISNLAINTPVADFGPIYYKDKIVFSSSRDSLRFETRLYEWNQQPYLDFFMADTIDLGSDLAEVLPFSEILNTRYHEAVASFIPEGNKIYFTRNNYSNQALGRDGEGTNHLNMYTSELRGGEWTEAEEVPFNNEAYSVGQPALSPDGKHLYFVSDMPGSIGGTDIFVVEISDDGSFSQPKNLGPTINTSGREMFPFVTEEKLYFASDGHLGLGGLDVFESELAQDGFEEPHNLGKPINSNRDDFGYIVRETTNRGYFSSNRPGGKGDDDIYSFQRLEETCSQTVQGSVVRKSNGQPMVNVSVELHSQEGTSLGKTSTDPYGAFSFDVILDCETKYDLKIGKEGFVPNATRFSTSDEKDYVNKVPMEITKELNKLIVRENGVLKIKIDNIYFDVNKADIRPDAAQELNKIVEVMKEYPKMVIKIEAHTDSRGSDRYNETLSDKRAKATGYYIISQGIEANRIESAIGYGEKQLLNQCSNGIKCSKEEHDVNRRSEFIIVKME</sequence>
<dbReference type="PANTHER" id="PTHR30329:SF21">
    <property type="entry name" value="LIPOPROTEIN YIAD-RELATED"/>
    <property type="match status" value="1"/>
</dbReference>
<name>A0A4Q8QA86_9FLAO</name>
<organism evidence="6 7">
    <name type="scientific">Flagellimonas allohymeniacidonis</name>
    <dbReference type="NCBI Taxonomy" id="2517819"/>
    <lineage>
        <taxon>Bacteria</taxon>
        <taxon>Pseudomonadati</taxon>
        <taxon>Bacteroidota</taxon>
        <taxon>Flavobacteriia</taxon>
        <taxon>Flavobacteriales</taxon>
        <taxon>Flavobacteriaceae</taxon>
        <taxon>Flagellimonas</taxon>
    </lineage>
</organism>
<dbReference type="SUPFAM" id="SSF82171">
    <property type="entry name" value="DPP6 N-terminal domain-like"/>
    <property type="match status" value="1"/>
</dbReference>
<keyword evidence="6" id="KW-0282">Flagellum</keyword>
<dbReference type="InterPro" id="IPR006665">
    <property type="entry name" value="OmpA-like"/>
</dbReference>
<keyword evidence="7" id="KW-1185">Reference proteome</keyword>
<dbReference type="PANTHER" id="PTHR30329">
    <property type="entry name" value="STATOR ELEMENT OF FLAGELLAR MOTOR COMPLEX"/>
    <property type="match status" value="1"/>
</dbReference>